<name>U6L0V3_EIMTE</name>
<evidence type="ECO:0000256" key="2">
    <source>
        <dbReference type="ARBA" id="ARBA00022801"/>
    </source>
</evidence>
<dbReference type="OrthoDB" id="372487at2759"/>
<dbReference type="Gene3D" id="1.25.40.1050">
    <property type="match status" value="1"/>
</dbReference>
<comment type="similarity">
    <text evidence="4">Belongs to the 5'-3' exonuclease family.</text>
</comment>
<evidence type="ECO:0000256" key="3">
    <source>
        <dbReference type="ARBA" id="ARBA00022839"/>
    </source>
</evidence>
<reference evidence="8" key="2">
    <citation type="submission" date="2013-10" db="EMBL/GenBank/DDBJ databases">
        <authorList>
            <person name="Aslett M."/>
        </authorList>
    </citation>
    <scope>NUCLEOTIDE SEQUENCE [LARGE SCALE GENOMIC DNA]</scope>
    <source>
        <strain evidence="8">Houghton</strain>
    </source>
</reference>
<dbReference type="GeneID" id="25250699"/>
<dbReference type="CDD" id="cd18673">
    <property type="entry name" value="PIN_XRN1-2-like"/>
    <property type="match status" value="1"/>
</dbReference>
<evidence type="ECO:0000313" key="9">
    <source>
        <dbReference type="Proteomes" id="UP000030747"/>
    </source>
</evidence>
<reference evidence="8" key="1">
    <citation type="submission" date="2013-10" db="EMBL/GenBank/DDBJ databases">
        <title>Genomic analysis of the causative agents of coccidiosis in chickens.</title>
        <authorList>
            <person name="Reid A.J."/>
            <person name="Blake D."/>
            <person name="Billington K."/>
            <person name="Browne H."/>
            <person name="Dunn M."/>
            <person name="Hung S."/>
            <person name="Kawahara F."/>
            <person name="Miranda-Saavedra D."/>
            <person name="Mourier T."/>
            <person name="Nagra H."/>
            <person name="Otto T.D."/>
            <person name="Rawlings N."/>
            <person name="Sanchez A."/>
            <person name="Sanders M."/>
            <person name="Subramaniam C."/>
            <person name="Tay Y."/>
            <person name="Dear P."/>
            <person name="Doerig C."/>
            <person name="Gruber A."/>
            <person name="Parkinson J."/>
            <person name="Shirley M."/>
            <person name="Wan K.L."/>
            <person name="Berriman M."/>
            <person name="Tomley F."/>
            <person name="Pain A."/>
        </authorList>
    </citation>
    <scope>NUCLEOTIDE SEQUENCE [LARGE SCALE GENOMIC DNA]</scope>
    <source>
        <strain evidence="8">Houghton</strain>
    </source>
</reference>
<dbReference type="GO" id="GO:0004534">
    <property type="term" value="F:5'-3' RNA exonuclease activity"/>
    <property type="evidence" value="ECO:0007669"/>
    <property type="project" value="TreeGrafter"/>
</dbReference>
<dbReference type="Pfam" id="PF03159">
    <property type="entry name" value="XRN_N"/>
    <property type="match status" value="1"/>
</dbReference>
<dbReference type="GO" id="GO:0000956">
    <property type="term" value="P:nuclear-transcribed mRNA catabolic process"/>
    <property type="evidence" value="ECO:0007669"/>
    <property type="project" value="TreeGrafter"/>
</dbReference>
<feature type="domain" description="Xrn1 helical" evidence="7">
    <location>
        <begin position="533"/>
        <end position="651"/>
    </location>
</feature>
<dbReference type="OMA" id="AYYYFRG"/>
<dbReference type="Pfam" id="PF17846">
    <property type="entry name" value="XRN_M"/>
    <property type="match status" value="3"/>
</dbReference>
<feature type="region of interest" description="Disordered" evidence="5">
    <location>
        <begin position="80"/>
        <end position="116"/>
    </location>
</feature>
<keyword evidence="2" id="KW-0378">Hydrolase</keyword>
<evidence type="ECO:0000256" key="1">
    <source>
        <dbReference type="ARBA" id="ARBA00022722"/>
    </source>
</evidence>
<keyword evidence="1" id="KW-0540">Nuclease</keyword>
<dbReference type="RefSeq" id="XP_013232140.1">
    <property type="nucleotide sequence ID" value="XM_013376686.1"/>
</dbReference>
<keyword evidence="3 8" id="KW-0269">Exonuclease</keyword>
<evidence type="ECO:0000256" key="4">
    <source>
        <dbReference type="ARBA" id="ARBA00038299"/>
    </source>
</evidence>
<feature type="domain" description="Xrn1 helical" evidence="7">
    <location>
        <begin position="313"/>
        <end position="358"/>
    </location>
</feature>
<sequence length="1261" mass="141206">MLHRNEDVMWQSVFAALDLVISTISPRKLLYLAADGVAPRAKMNQQRARRYRAAKSADETAEAQERQRLAELRAAEAHGAEEATCLSEEGASGEWTTVEGRRSSSQKTGPQAPARFDSNCISPGTEFMASFFRHLRFYCEKKFEEDTRWRGLKVLLSGPDVPGEGEHKIMAYLRCCKAAGNADPNTRHCLYGLDADLIMLSLASHEPQFALLREEVVFGRPTTVDAGGKMLREPEKLQLLHISLLREYLALDLLPPTVDYSMQQLSSRRQALSRKDSLSSQERGESSEQMALQLMAERCPSSRIEKMLACASEAERVIDDFVIFCFLAGNDFLPHTFSTDIGEKGLDSMIICYGRFLAEYSVLAAAVTSTTPLDGPWLVGRCGQLNLLNLYIFLKLFVETVEDVKVASKGADLQWLASKKGGAELPQQILLDLCGGDPCRAFRANFYRRKLEFDINTEDGQNKLQCLCRSYLEGLQWVAYYYFRGPDASGWRWFYCYHYAPFIRDLLNCDLFKPTGGHEACSAATDPAETCRDLSYLLHRTINLPQGEPYSPFMQLISILPPQSAGLLPLELRHILTNPPPELAPFFPKDLKIDMEGVKVPWGGVTLLPFVNESILEHVVSPLLRKLPREVMKRNETGKVLLLMRRENQKSGRQNSAPHVRQDRGFCSAGELSCLDPVYECQCLFFKHKIVNKRLGVFLDVCSLLDRINGSPEGCGNKENCIFPSSLPFAFPDVVGSCVVEEEVLVLPPRLVFRFEESKILSVLKFLNPLVQVQQPDAHVDIRVTINGYIAALRSILQCVDLASLRESCAAPLQLEPLPKLHPTEQEVLFPTMPLPGASPSAADLSPSLHTKCFSWRRGTGIKVFRRASANESIVLTIMPFSREELQRGFASTFLDLFKPKSTLEKLLRSKFVLYDYPFVKVATPVAVWHPTLCYPIDFANAFRSTEFPTQPTEQLQMVETEKCRLQLQGIEVADETTAFTFFKERTARTSAEQATDQPRNMPVSWDREQAAGGLRGTEQHTGPTAMPVEQQLQQLAQEVTLALPGTRQQQLSRMFHPGAALSTLLVELRPLEDIAIEEQLLEAKLSSSSDGSVTCSKERELRPTARVHFRYARDTVFRLLPLVVAPSSTLLESLQRCHQGIVEALEAHRKNRWTKGDDVFFVAPAGNEQLLAGSIGLLEKSPSPEASHLYVRVSSWQNEPPELQLQLEDACRAICPAVAERPYTLEQAAHLMGVTPAAAFQVFSSIFLKEGDNIYVGWQA</sequence>
<dbReference type="PANTHER" id="PTHR12341">
    <property type="entry name" value="5'-&gt;3' EXORIBONUCLEASE"/>
    <property type="match status" value="1"/>
</dbReference>
<protein>
    <submittedName>
        <fullName evidence="8">5'-3' exonuclease, putative</fullName>
    </submittedName>
</protein>
<evidence type="ECO:0000313" key="8">
    <source>
        <dbReference type="EMBL" id="CDJ41390.1"/>
    </source>
</evidence>
<dbReference type="Proteomes" id="UP000030747">
    <property type="component" value="Unassembled WGS sequence"/>
</dbReference>
<feature type="region of interest" description="Disordered" evidence="5">
    <location>
        <begin position="43"/>
        <end position="64"/>
    </location>
</feature>
<dbReference type="GO" id="GO:0005634">
    <property type="term" value="C:nucleus"/>
    <property type="evidence" value="ECO:0007669"/>
    <property type="project" value="TreeGrafter"/>
</dbReference>
<dbReference type="AlphaFoldDB" id="U6L0V3"/>
<feature type="compositionally biased region" description="Basic and acidic residues" evidence="5">
    <location>
        <begin position="55"/>
        <end position="64"/>
    </location>
</feature>
<feature type="domain" description="Xrn1 helical" evidence="7">
    <location>
        <begin position="442"/>
        <end position="510"/>
    </location>
</feature>
<keyword evidence="9" id="KW-1185">Reference proteome</keyword>
<dbReference type="InterPro" id="IPR041412">
    <property type="entry name" value="Xrn1_helical"/>
</dbReference>
<dbReference type="VEuPathDB" id="ToxoDB:ETH_00007485"/>
<dbReference type="Gene3D" id="3.40.50.12390">
    <property type="match status" value="2"/>
</dbReference>
<dbReference type="VEuPathDB" id="ToxoDB:ETH2_0703900"/>
<dbReference type="InterPro" id="IPR027073">
    <property type="entry name" value="5_3_exoribonuclease"/>
</dbReference>
<dbReference type="GO" id="GO:0003723">
    <property type="term" value="F:RNA binding"/>
    <property type="evidence" value="ECO:0007669"/>
    <property type="project" value="TreeGrafter"/>
</dbReference>
<dbReference type="InterPro" id="IPR004859">
    <property type="entry name" value="Xrn1_N"/>
</dbReference>
<gene>
    <name evidence="8" type="ORF">ETH_00007485</name>
</gene>
<organism evidence="8 9">
    <name type="scientific">Eimeria tenella</name>
    <name type="common">Coccidian parasite</name>
    <dbReference type="NCBI Taxonomy" id="5802"/>
    <lineage>
        <taxon>Eukaryota</taxon>
        <taxon>Sar</taxon>
        <taxon>Alveolata</taxon>
        <taxon>Apicomplexa</taxon>
        <taxon>Conoidasida</taxon>
        <taxon>Coccidia</taxon>
        <taxon>Eucoccidiorida</taxon>
        <taxon>Eimeriorina</taxon>
        <taxon>Eimeriidae</taxon>
        <taxon>Eimeria</taxon>
    </lineage>
</organism>
<evidence type="ECO:0000259" key="6">
    <source>
        <dbReference type="Pfam" id="PF03159"/>
    </source>
</evidence>
<dbReference type="EMBL" id="HG675611">
    <property type="protein sequence ID" value="CDJ41390.1"/>
    <property type="molecule type" value="Genomic_DNA"/>
</dbReference>
<evidence type="ECO:0000259" key="7">
    <source>
        <dbReference type="Pfam" id="PF17846"/>
    </source>
</evidence>
<proteinExistence type="inferred from homology"/>
<feature type="domain" description="Xrn1 N-terminal" evidence="6">
    <location>
        <begin position="4"/>
        <end position="215"/>
    </location>
</feature>
<accession>U6L0V3</accession>
<evidence type="ECO:0000256" key="5">
    <source>
        <dbReference type="SAM" id="MobiDB-lite"/>
    </source>
</evidence>
<dbReference type="PANTHER" id="PTHR12341:SF7">
    <property type="entry name" value="5'-3' EXORIBONUCLEASE 1"/>
    <property type="match status" value="1"/>
</dbReference>